<sequence length="114" mass="13651">MANKINKNNNNNIKPHIIQLLTKPIPVILLKELPSPINLNTHYHNVILGMILEYYAHSSNYPTFNKEEYLWELIEYFIFKLIEKTKLEIQKLLNKLSIFEKKTIFKKIFFNNEC</sequence>
<organism evidence="1 2">
    <name type="scientific">Dictyostelium purpureum</name>
    <name type="common">Slime mold</name>
    <dbReference type="NCBI Taxonomy" id="5786"/>
    <lineage>
        <taxon>Eukaryota</taxon>
        <taxon>Amoebozoa</taxon>
        <taxon>Evosea</taxon>
        <taxon>Eumycetozoa</taxon>
        <taxon>Dictyostelia</taxon>
        <taxon>Dictyosteliales</taxon>
        <taxon>Dictyosteliaceae</taxon>
        <taxon>Dictyostelium</taxon>
    </lineage>
</organism>
<evidence type="ECO:0000313" key="1">
    <source>
        <dbReference type="EMBL" id="EGC37852.1"/>
    </source>
</evidence>
<accession>F0ZDW6</accession>
<dbReference type="InParanoid" id="F0ZDW6"/>
<reference evidence="2" key="1">
    <citation type="journal article" date="2011" name="Genome Biol.">
        <title>Comparative genomics of the social amoebae Dictyostelium discoideum and Dictyostelium purpureum.</title>
        <authorList>
            <consortium name="US DOE Joint Genome Institute (JGI-PGF)"/>
            <person name="Sucgang R."/>
            <person name="Kuo A."/>
            <person name="Tian X."/>
            <person name="Salerno W."/>
            <person name="Parikh A."/>
            <person name="Feasley C.L."/>
            <person name="Dalin E."/>
            <person name="Tu H."/>
            <person name="Huang E."/>
            <person name="Barry K."/>
            <person name="Lindquist E."/>
            <person name="Shapiro H."/>
            <person name="Bruce D."/>
            <person name="Schmutz J."/>
            <person name="Salamov A."/>
            <person name="Fey P."/>
            <person name="Gaudet P."/>
            <person name="Anjard C."/>
            <person name="Babu M.M."/>
            <person name="Basu S."/>
            <person name="Bushmanova Y."/>
            <person name="van der Wel H."/>
            <person name="Katoh-Kurasawa M."/>
            <person name="Dinh C."/>
            <person name="Coutinho P.M."/>
            <person name="Saito T."/>
            <person name="Elias M."/>
            <person name="Schaap P."/>
            <person name="Kay R.R."/>
            <person name="Henrissat B."/>
            <person name="Eichinger L."/>
            <person name="Rivero F."/>
            <person name="Putnam N.H."/>
            <person name="West C.M."/>
            <person name="Loomis W.F."/>
            <person name="Chisholm R.L."/>
            <person name="Shaulsky G."/>
            <person name="Strassmann J.E."/>
            <person name="Queller D.C."/>
            <person name="Kuspa A."/>
            <person name="Grigoriev I.V."/>
        </authorList>
    </citation>
    <scope>NUCLEOTIDE SEQUENCE [LARGE SCALE GENOMIC DNA]</scope>
    <source>
        <strain evidence="2">QSDP1</strain>
    </source>
</reference>
<proteinExistence type="predicted"/>
<name>F0ZDW6_DICPU</name>
<gene>
    <name evidence="1" type="ORF">DICPUDRAFT_76532</name>
</gene>
<dbReference type="RefSeq" id="XP_003285602.1">
    <property type="nucleotide sequence ID" value="XM_003285554.1"/>
</dbReference>
<dbReference type="Proteomes" id="UP000001064">
    <property type="component" value="Unassembled WGS sequence"/>
</dbReference>
<dbReference type="GeneID" id="10503198"/>
<dbReference type="KEGG" id="dpp:DICPUDRAFT_76532"/>
<dbReference type="AlphaFoldDB" id="F0ZDW6"/>
<dbReference type="EMBL" id="GL870989">
    <property type="protein sequence ID" value="EGC37852.1"/>
    <property type="molecule type" value="Genomic_DNA"/>
</dbReference>
<protein>
    <submittedName>
        <fullName evidence="1">Uncharacterized protein</fullName>
    </submittedName>
</protein>
<keyword evidence="2" id="KW-1185">Reference proteome</keyword>
<evidence type="ECO:0000313" key="2">
    <source>
        <dbReference type="Proteomes" id="UP000001064"/>
    </source>
</evidence>
<dbReference type="VEuPathDB" id="AmoebaDB:DICPUDRAFT_76532"/>